<feature type="compositionally biased region" description="Basic and acidic residues" evidence="1">
    <location>
        <begin position="54"/>
        <end position="63"/>
    </location>
</feature>
<feature type="compositionally biased region" description="Polar residues" evidence="1">
    <location>
        <begin position="14"/>
        <end position="29"/>
    </location>
</feature>
<proteinExistence type="predicted"/>
<organism evidence="2 4">
    <name type="scientific">Medicago truncatula</name>
    <name type="common">Barrel medic</name>
    <name type="synonym">Medicago tribuloides</name>
    <dbReference type="NCBI Taxonomy" id="3880"/>
    <lineage>
        <taxon>Eukaryota</taxon>
        <taxon>Viridiplantae</taxon>
        <taxon>Streptophyta</taxon>
        <taxon>Embryophyta</taxon>
        <taxon>Tracheophyta</taxon>
        <taxon>Spermatophyta</taxon>
        <taxon>Magnoliopsida</taxon>
        <taxon>eudicotyledons</taxon>
        <taxon>Gunneridae</taxon>
        <taxon>Pentapetalae</taxon>
        <taxon>rosids</taxon>
        <taxon>fabids</taxon>
        <taxon>Fabales</taxon>
        <taxon>Fabaceae</taxon>
        <taxon>Papilionoideae</taxon>
        <taxon>50 kb inversion clade</taxon>
        <taxon>NPAAA clade</taxon>
        <taxon>Hologalegina</taxon>
        <taxon>IRL clade</taxon>
        <taxon>Trifolieae</taxon>
        <taxon>Medicago</taxon>
    </lineage>
</organism>
<dbReference type="HOGENOM" id="CLU_2240607_0_0_1"/>
<evidence type="ECO:0000313" key="2">
    <source>
        <dbReference type="EMBL" id="KEH26117.1"/>
    </source>
</evidence>
<sequence length="105" mass="12204">MASSGQNPKFFHSKSFQNQKSFSRQTKATGKLTQLSTTFMFTPKANSKQKRVKKMQEHETGRAVREQLGKNTLFIPKSQFYFPMPKFDPKTYLTIFIYVKALKTI</sequence>
<dbReference type="Proteomes" id="UP000002051">
    <property type="component" value="Chromosome 6"/>
</dbReference>
<reference evidence="2 4" key="1">
    <citation type="journal article" date="2011" name="Nature">
        <title>The Medicago genome provides insight into the evolution of rhizobial symbioses.</title>
        <authorList>
            <person name="Young N.D."/>
            <person name="Debelle F."/>
            <person name="Oldroyd G.E."/>
            <person name="Geurts R."/>
            <person name="Cannon S.B."/>
            <person name="Udvardi M.K."/>
            <person name="Benedito V.A."/>
            <person name="Mayer K.F."/>
            <person name="Gouzy J."/>
            <person name="Schoof H."/>
            <person name="Van de Peer Y."/>
            <person name="Proost S."/>
            <person name="Cook D.R."/>
            <person name="Meyers B.C."/>
            <person name="Spannagl M."/>
            <person name="Cheung F."/>
            <person name="De Mita S."/>
            <person name="Krishnakumar V."/>
            <person name="Gundlach H."/>
            <person name="Zhou S."/>
            <person name="Mudge J."/>
            <person name="Bharti A.K."/>
            <person name="Murray J.D."/>
            <person name="Naoumkina M.A."/>
            <person name="Rosen B."/>
            <person name="Silverstein K.A."/>
            <person name="Tang H."/>
            <person name="Rombauts S."/>
            <person name="Zhao P.X."/>
            <person name="Zhou P."/>
            <person name="Barbe V."/>
            <person name="Bardou P."/>
            <person name="Bechner M."/>
            <person name="Bellec A."/>
            <person name="Berger A."/>
            <person name="Berges H."/>
            <person name="Bidwell S."/>
            <person name="Bisseling T."/>
            <person name="Choisne N."/>
            <person name="Couloux A."/>
            <person name="Denny R."/>
            <person name="Deshpande S."/>
            <person name="Dai X."/>
            <person name="Doyle J.J."/>
            <person name="Dudez A.M."/>
            <person name="Farmer A.D."/>
            <person name="Fouteau S."/>
            <person name="Franken C."/>
            <person name="Gibelin C."/>
            <person name="Gish J."/>
            <person name="Goldstein S."/>
            <person name="Gonzalez A.J."/>
            <person name="Green P.J."/>
            <person name="Hallab A."/>
            <person name="Hartog M."/>
            <person name="Hua A."/>
            <person name="Humphray S.J."/>
            <person name="Jeong D.H."/>
            <person name="Jing Y."/>
            <person name="Jocker A."/>
            <person name="Kenton S.M."/>
            <person name="Kim D.J."/>
            <person name="Klee K."/>
            <person name="Lai H."/>
            <person name="Lang C."/>
            <person name="Lin S."/>
            <person name="Macmil S.L."/>
            <person name="Magdelenat G."/>
            <person name="Matthews L."/>
            <person name="McCorrison J."/>
            <person name="Monaghan E.L."/>
            <person name="Mun J.H."/>
            <person name="Najar F.Z."/>
            <person name="Nicholson C."/>
            <person name="Noirot C."/>
            <person name="O'Bleness M."/>
            <person name="Paule C.R."/>
            <person name="Poulain J."/>
            <person name="Prion F."/>
            <person name="Qin B."/>
            <person name="Qu C."/>
            <person name="Retzel E.F."/>
            <person name="Riddle C."/>
            <person name="Sallet E."/>
            <person name="Samain S."/>
            <person name="Samson N."/>
            <person name="Sanders I."/>
            <person name="Saurat O."/>
            <person name="Scarpelli C."/>
            <person name="Schiex T."/>
            <person name="Segurens B."/>
            <person name="Severin A.J."/>
            <person name="Sherrier D.J."/>
            <person name="Shi R."/>
            <person name="Sims S."/>
            <person name="Singer S.R."/>
            <person name="Sinharoy S."/>
            <person name="Sterck L."/>
            <person name="Viollet A."/>
            <person name="Wang B.B."/>
            <person name="Wang K."/>
            <person name="Wang M."/>
            <person name="Wang X."/>
            <person name="Warfsmann J."/>
            <person name="Weissenbach J."/>
            <person name="White D.D."/>
            <person name="White J.D."/>
            <person name="Wiley G.B."/>
            <person name="Wincker P."/>
            <person name="Xing Y."/>
            <person name="Yang L."/>
            <person name="Yao Z."/>
            <person name="Ying F."/>
            <person name="Zhai J."/>
            <person name="Zhou L."/>
            <person name="Zuber A."/>
            <person name="Denarie J."/>
            <person name="Dixon R.A."/>
            <person name="May G.D."/>
            <person name="Schwartz D.C."/>
            <person name="Rogers J."/>
            <person name="Quetier F."/>
            <person name="Town C.D."/>
            <person name="Roe B.A."/>
        </authorList>
    </citation>
    <scope>NUCLEOTIDE SEQUENCE [LARGE SCALE GENOMIC DNA]</scope>
    <source>
        <strain evidence="2">A17</strain>
        <strain evidence="3 4">cv. Jemalong A17</strain>
    </source>
</reference>
<keyword evidence="4" id="KW-1185">Reference proteome</keyword>
<evidence type="ECO:0000313" key="3">
    <source>
        <dbReference type="EnsemblPlants" id="KEH26117"/>
    </source>
</evidence>
<reference evidence="2 4" key="2">
    <citation type="journal article" date="2014" name="BMC Genomics">
        <title>An improved genome release (version Mt4.0) for the model legume Medicago truncatula.</title>
        <authorList>
            <person name="Tang H."/>
            <person name="Krishnakumar V."/>
            <person name="Bidwell S."/>
            <person name="Rosen B."/>
            <person name="Chan A."/>
            <person name="Zhou S."/>
            <person name="Gentzbittel L."/>
            <person name="Childs K.L."/>
            <person name="Yandell M."/>
            <person name="Gundlach H."/>
            <person name="Mayer K.F."/>
            <person name="Schwartz D.C."/>
            <person name="Town C.D."/>
        </authorList>
    </citation>
    <scope>GENOME REANNOTATION</scope>
    <source>
        <strain evidence="2">A17</strain>
        <strain evidence="3 4">cv. Jemalong A17</strain>
    </source>
</reference>
<feature type="region of interest" description="Disordered" evidence="1">
    <location>
        <begin position="1"/>
        <end position="29"/>
    </location>
</feature>
<dbReference type="AlphaFoldDB" id="A0A072U8Y6"/>
<dbReference type="EMBL" id="CM001222">
    <property type="protein sequence ID" value="KEH26117.1"/>
    <property type="molecule type" value="Genomic_DNA"/>
</dbReference>
<name>A0A072U8Y6_MEDTR</name>
<dbReference type="EnsemblPlants" id="KEH26117">
    <property type="protein sequence ID" value="KEH26117"/>
    <property type="gene ID" value="MTR_6g445530"/>
</dbReference>
<protein>
    <submittedName>
        <fullName evidence="2 3">Uncharacterized protein</fullName>
    </submittedName>
</protein>
<evidence type="ECO:0000313" key="4">
    <source>
        <dbReference type="Proteomes" id="UP000002051"/>
    </source>
</evidence>
<reference evidence="3" key="3">
    <citation type="submission" date="2015-04" db="UniProtKB">
        <authorList>
            <consortium name="EnsemblPlants"/>
        </authorList>
    </citation>
    <scope>IDENTIFICATION</scope>
    <source>
        <strain evidence="3">cv. Jemalong A17</strain>
    </source>
</reference>
<gene>
    <name evidence="2" type="ordered locus">MTR_6g445530</name>
</gene>
<accession>A0A072U8Y6</accession>
<evidence type="ECO:0000256" key="1">
    <source>
        <dbReference type="SAM" id="MobiDB-lite"/>
    </source>
</evidence>
<feature type="region of interest" description="Disordered" evidence="1">
    <location>
        <begin position="44"/>
        <end position="63"/>
    </location>
</feature>